<gene>
    <name evidence="2" type="ORF">A3K89_05645</name>
</gene>
<feature type="transmembrane region" description="Helical" evidence="1">
    <location>
        <begin position="44"/>
        <end position="67"/>
    </location>
</feature>
<comment type="caution">
    <text evidence="2">The sequence shown here is derived from an EMBL/GenBank/DDBJ whole genome shotgun (WGS) entry which is preliminary data.</text>
</comment>
<keyword evidence="3" id="KW-1185">Reference proteome</keyword>
<evidence type="ECO:0000313" key="3">
    <source>
        <dbReference type="Proteomes" id="UP000077519"/>
    </source>
</evidence>
<dbReference type="EMBL" id="LVHI01000012">
    <property type="protein sequence ID" value="OAK54804.1"/>
    <property type="molecule type" value="Genomic_DNA"/>
</dbReference>
<keyword evidence="1" id="KW-0472">Membrane</keyword>
<feature type="transmembrane region" description="Helical" evidence="1">
    <location>
        <begin position="12"/>
        <end position="32"/>
    </location>
</feature>
<feature type="transmembrane region" description="Helical" evidence="1">
    <location>
        <begin position="79"/>
        <end position="103"/>
    </location>
</feature>
<dbReference type="Proteomes" id="UP000077519">
    <property type="component" value="Unassembled WGS sequence"/>
</dbReference>
<protein>
    <submittedName>
        <fullName evidence="2">Uncharacterized protein</fullName>
    </submittedName>
</protein>
<reference evidence="2 3" key="1">
    <citation type="submission" date="2016-03" db="EMBL/GenBank/DDBJ databases">
        <title>Genome sequence of Rhodococcus kyotonensis KB10.</title>
        <authorList>
            <person name="Jeong H."/>
            <person name="Hong C.E."/>
            <person name="Jo S.H."/>
            <person name="Park J.M."/>
        </authorList>
    </citation>
    <scope>NUCLEOTIDE SEQUENCE [LARGE SCALE GENOMIC DNA]</scope>
    <source>
        <strain evidence="2 3">KB10</strain>
    </source>
</reference>
<keyword evidence="1" id="KW-0812">Transmembrane</keyword>
<sequence>MPPQVRGLSVTGLLPLLWFCATLAAGALGFWWDTVGGVVVEWNQLGLLSAIIWLPGSFLVLKGSYLWYLPDVWPRARRYLTAGLGSVALCCALLVGIMLWNVVDPPEFRDPNSWSPVLTTVEQLIVAVPYAVMLILLVNVMVALWRQ</sequence>
<evidence type="ECO:0000256" key="1">
    <source>
        <dbReference type="SAM" id="Phobius"/>
    </source>
</evidence>
<evidence type="ECO:0000313" key="2">
    <source>
        <dbReference type="EMBL" id="OAK54804.1"/>
    </source>
</evidence>
<accession>A0A177YGY1</accession>
<proteinExistence type="predicted"/>
<feature type="transmembrane region" description="Helical" evidence="1">
    <location>
        <begin position="123"/>
        <end position="145"/>
    </location>
</feature>
<name>A0A177YGY1_9NOCA</name>
<keyword evidence="1" id="KW-1133">Transmembrane helix</keyword>
<organism evidence="2 3">
    <name type="scientific">Rhodococcoides kyotonense</name>
    <dbReference type="NCBI Taxonomy" id="398843"/>
    <lineage>
        <taxon>Bacteria</taxon>
        <taxon>Bacillati</taxon>
        <taxon>Actinomycetota</taxon>
        <taxon>Actinomycetes</taxon>
        <taxon>Mycobacteriales</taxon>
        <taxon>Nocardiaceae</taxon>
        <taxon>Rhodococcoides</taxon>
    </lineage>
</organism>
<dbReference type="AlphaFoldDB" id="A0A177YGY1"/>